<dbReference type="PANTHER" id="PTHR23431:SF9">
    <property type="entry name" value="DNA-DIRECTED RNA POLYMERASE SUBUNIT 10-LIKE PROTEIN"/>
    <property type="match status" value="1"/>
</dbReference>
<evidence type="ECO:0000256" key="2">
    <source>
        <dbReference type="ARBA" id="ARBA00022478"/>
    </source>
</evidence>
<proteinExistence type="inferred from homology"/>
<dbReference type="InterPro" id="IPR023580">
    <property type="entry name" value="RNA_pol_su_RPB10"/>
</dbReference>
<dbReference type="STRING" id="4536.A0A0E0J7I4"/>
<evidence type="ECO:0000313" key="9">
    <source>
        <dbReference type="Proteomes" id="UP000006591"/>
    </source>
</evidence>
<dbReference type="PROSITE" id="PS01112">
    <property type="entry name" value="RNA_POL_N_8KD"/>
    <property type="match status" value="1"/>
</dbReference>
<dbReference type="HOGENOM" id="CLU_1613459_0_0_1"/>
<reference evidence="8" key="1">
    <citation type="submission" date="2015-04" db="UniProtKB">
        <authorList>
            <consortium name="EnsemblPlants"/>
        </authorList>
    </citation>
    <scope>IDENTIFICATION</scope>
    <source>
        <strain evidence="8">SL10</strain>
    </source>
</reference>
<evidence type="ECO:0000256" key="1">
    <source>
        <dbReference type="ARBA" id="ARBA00004123"/>
    </source>
</evidence>
<dbReference type="NCBIfam" id="NF003089">
    <property type="entry name" value="PRK04016.1"/>
    <property type="match status" value="1"/>
</dbReference>
<dbReference type="eggNOG" id="KOG3497">
    <property type="taxonomic scope" value="Eukaryota"/>
</dbReference>
<evidence type="ECO:0000256" key="5">
    <source>
        <dbReference type="ARBA" id="ARBA00023163"/>
    </source>
</evidence>
<evidence type="ECO:0000256" key="6">
    <source>
        <dbReference type="ARBA" id="ARBA00025720"/>
    </source>
</evidence>
<name>A0A0E0J7I4_ORYNI</name>
<dbReference type="Gene3D" id="1.10.10.60">
    <property type="entry name" value="Homeodomain-like"/>
    <property type="match status" value="1"/>
</dbReference>
<dbReference type="Pfam" id="PF01194">
    <property type="entry name" value="RNA_pol_N"/>
    <property type="match status" value="1"/>
</dbReference>
<dbReference type="InterPro" id="IPR000268">
    <property type="entry name" value="RPABC5/Rpb10"/>
</dbReference>
<keyword evidence="5" id="KW-0804">Transcription</keyword>
<feature type="region of interest" description="Disordered" evidence="7">
    <location>
        <begin position="132"/>
        <end position="165"/>
    </location>
</feature>
<dbReference type="GO" id="GO:0008270">
    <property type="term" value="F:zinc ion binding"/>
    <property type="evidence" value="ECO:0007669"/>
    <property type="project" value="InterPro"/>
</dbReference>
<dbReference type="HAMAP" id="MF_00250">
    <property type="entry name" value="RNApol_arch_Rpo10"/>
    <property type="match status" value="1"/>
</dbReference>
<protein>
    <submittedName>
        <fullName evidence="8">Uncharacterized protein</fullName>
    </submittedName>
</protein>
<evidence type="ECO:0000256" key="3">
    <source>
        <dbReference type="ARBA" id="ARBA00022723"/>
    </source>
</evidence>
<dbReference type="Gramene" id="ONIVA12G04500.1">
    <property type="protein sequence ID" value="ONIVA12G04500.1"/>
    <property type="gene ID" value="ONIVA12G04500"/>
</dbReference>
<feature type="compositionally biased region" description="Polar residues" evidence="7">
    <location>
        <begin position="155"/>
        <end position="165"/>
    </location>
</feature>
<sequence length="165" mass="18010">MIIPVRCFTCGKVIGNKWDLYLDLLQADYTEGDALDALGLVRYCCRRMLMTHVDLIEKLLNYNNDGSDITSGQSTSGCSKLDDRLHLPFMYSSSDTFAAVKSPPPLLTDAESSMTSSSARLMYDWMSFFSGEAPSPSSVSSPADRPACDLAHLTASPSPSSSFRT</sequence>
<dbReference type="GO" id="GO:0003677">
    <property type="term" value="F:DNA binding"/>
    <property type="evidence" value="ECO:0007669"/>
    <property type="project" value="InterPro"/>
</dbReference>
<keyword evidence="2" id="KW-0240">DNA-directed RNA polymerase</keyword>
<dbReference type="GO" id="GO:0005666">
    <property type="term" value="C:RNA polymerase III complex"/>
    <property type="evidence" value="ECO:0007669"/>
    <property type="project" value="TreeGrafter"/>
</dbReference>
<dbReference type="FunFam" id="1.10.10.60:FF:000024">
    <property type="entry name" value="DNA-directed RNA polymerases I, II, and III subunit"/>
    <property type="match status" value="1"/>
</dbReference>
<comment type="similarity">
    <text evidence="6">Belongs to the archaeal Rpo10/eukaryotic RPB10 RNA polymerase subunit family.</text>
</comment>
<keyword evidence="4" id="KW-0862">Zinc</keyword>
<dbReference type="AlphaFoldDB" id="A0A0E0J7I4"/>
<accession>A0A0E0J7I4</accession>
<dbReference type="GO" id="GO:0005736">
    <property type="term" value="C:RNA polymerase I complex"/>
    <property type="evidence" value="ECO:0007669"/>
    <property type="project" value="TreeGrafter"/>
</dbReference>
<dbReference type="PANTHER" id="PTHR23431">
    <property type="entry name" value="DNA-DIRECTED RNA POLYMERASES I, II, AND III SUBUNIT RPABC5 FAMILY MEMBER"/>
    <property type="match status" value="1"/>
</dbReference>
<organism evidence="8">
    <name type="scientific">Oryza nivara</name>
    <name type="common">Indian wild rice</name>
    <name type="synonym">Oryza sativa f. spontanea</name>
    <dbReference type="NCBI Taxonomy" id="4536"/>
    <lineage>
        <taxon>Eukaryota</taxon>
        <taxon>Viridiplantae</taxon>
        <taxon>Streptophyta</taxon>
        <taxon>Embryophyta</taxon>
        <taxon>Tracheophyta</taxon>
        <taxon>Spermatophyta</taxon>
        <taxon>Magnoliopsida</taxon>
        <taxon>Liliopsida</taxon>
        <taxon>Poales</taxon>
        <taxon>Poaceae</taxon>
        <taxon>BOP clade</taxon>
        <taxon>Oryzoideae</taxon>
        <taxon>Oryzeae</taxon>
        <taxon>Oryzinae</taxon>
        <taxon>Oryza</taxon>
    </lineage>
</organism>
<dbReference type="EnsemblPlants" id="ONIVA12G04500.1">
    <property type="protein sequence ID" value="ONIVA12G04500.1"/>
    <property type="gene ID" value="ONIVA12G04500"/>
</dbReference>
<comment type="subcellular location">
    <subcellularLocation>
        <location evidence="1">Nucleus</location>
    </subcellularLocation>
</comment>
<evidence type="ECO:0000256" key="4">
    <source>
        <dbReference type="ARBA" id="ARBA00022833"/>
    </source>
</evidence>
<keyword evidence="9" id="KW-1185">Reference proteome</keyword>
<dbReference type="Proteomes" id="UP000006591">
    <property type="component" value="Chromosome 12"/>
</dbReference>
<dbReference type="GO" id="GO:0006366">
    <property type="term" value="P:transcription by RNA polymerase II"/>
    <property type="evidence" value="ECO:0007669"/>
    <property type="project" value="TreeGrafter"/>
</dbReference>
<dbReference type="GO" id="GO:0005665">
    <property type="term" value="C:RNA polymerase II, core complex"/>
    <property type="evidence" value="ECO:0007669"/>
    <property type="project" value="UniProtKB-ARBA"/>
</dbReference>
<dbReference type="SUPFAM" id="SSF46924">
    <property type="entry name" value="RNA polymerase subunit RPB10"/>
    <property type="match status" value="1"/>
</dbReference>
<dbReference type="InterPro" id="IPR020789">
    <property type="entry name" value="RNA_pol_suN_Zn-BS"/>
</dbReference>
<evidence type="ECO:0000313" key="8">
    <source>
        <dbReference type="EnsemblPlants" id="ONIVA12G04500.1"/>
    </source>
</evidence>
<reference evidence="8" key="2">
    <citation type="submission" date="2018-04" db="EMBL/GenBank/DDBJ databases">
        <title>OnivRS2 (Oryza nivara Reference Sequence Version 2).</title>
        <authorList>
            <person name="Zhang J."/>
            <person name="Kudrna D."/>
            <person name="Lee S."/>
            <person name="Talag J."/>
            <person name="Rajasekar S."/>
            <person name="Welchert J."/>
            <person name="Hsing Y.-I."/>
            <person name="Wing R.A."/>
        </authorList>
    </citation>
    <scope>NUCLEOTIDE SEQUENCE [LARGE SCALE GENOMIC DNA]</scope>
    <source>
        <strain evidence="8">SL10</strain>
    </source>
</reference>
<dbReference type="GO" id="GO:0003899">
    <property type="term" value="F:DNA-directed RNA polymerase activity"/>
    <property type="evidence" value="ECO:0007669"/>
    <property type="project" value="InterPro"/>
</dbReference>
<evidence type="ECO:0000256" key="7">
    <source>
        <dbReference type="SAM" id="MobiDB-lite"/>
    </source>
</evidence>
<dbReference type="GO" id="GO:0042797">
    <property type="term" value="P:tRNA transcription by RNA polymerase III"/>
    <property type="evidence" value="ECO:0007669"/>
    <property type="project" value="TreeGrafter"/>
</dbReference>
<dbReference type="GO" id="GO:0006360">
    <property type="term" value="P:transcription by RNA polymerase I"/>
    <property type="evidence" value="ECO:0007669"/>
    <property type="project" value="TreeGrafter"/>
</dbReference>
<keyword evidence="3" id="KW-0479">Metal-binding</keyword>